<evidence type="ECO:0000256" key="1">
    <source>
        <dbReference type="ARBA" id="ARBA00004496"/>
    </source>
</evidence>
<evidence type="ECO:0000313" key="6">
    <source>
        <dbReference type="EMBL" id="CAE4580198.1"/>
    </source>
</evidence>
<dbReference type="AlphaFoldDB" id="A0A7S4QDF1"/>
<dbReference type="SUPFAM" id="SSF50729">
    <property type="entry name" value="PH domain-like"/>
    <property type="match status" value="1"/>
</dbReference>
<dbReference type="GO" id="GO:0008047">
    <property type="term" value="F:enzyme activator activity"/>
    <property type="evidence" value="ECO:0007669"/>
    <property type="project" value="InterPro"/>
</dbReference>
<comment type="similarity">
    <text evidence="2">Belongs to the DCP1 family.</text>
</comment>
<sequence>MAVSGIDQLQFKAMLESLRQRDQDIVQIVAYSEFVVASVLQQDGPKPEWRRANVEGPVYIVRRSTAPRYQLLVRNQLRASDLLDGLHSDWEVECQKHYVFYKVQDPTERIRGLWFRDDVQRQKIEATLEKTLEDLRAVTDDRQTEPMPAPPEVKAAPAQPGPAPQAPVMPPTGKAQADASHHRFGFAAPGEGATQETAPLSLASVRPALHALADDDVFLGMFLRKLKSIQAR</sequence>
<dbReference type="GO" id="GO:0031087">
    <property type="term" value="P:deadenylation-independent decapping of nuclear-transcribed mRNA"/>
    <property type="evidence" value="ECO:0007669"/>
    <property type="project" value="TreeGrafter"/>
</dbReference>
<feature type="compositionally biased region" description="Pro residues" evidence="5">
    <location>
        <begin position="159"/>
        <end position="170"/>
    </location>
</feature>
<name>A0A7S4QDF1_9DINO</name>
<evidence type="ECO:0000256" key="2">
    <source>
        <dbReference type="ARBA" id="ARBA00008778"/>
    </source>
</evidence>
<evidence type="ECO:0000256" key="4">
    <source>
        <dbReference type="ARBA" id="ARBA00022664"/>
    </source>
</evidence>
<dbReference type="EMBL" id="HBNR01027494">
    <property type="protein sequence ID" value="CAE4580198.1"/>
    <property type="molecule type" value="Transcribed_RNA"/>
</dbReference>
<dbReference type="InterPro" id="IPR010334">
    <property type="entry name" value="Dcp1"/>
</dbReference>
<dbReference type="GO" id="GO:0000932">
    <property type="term" value="C:P-body"/>
    <property type="evidence" value="ECO:0007669"/>
    <property type="project" value="TreeGrafter"/>
</dbReference>
<feature type="region of interest" description="Disordered" evidence="5">
    <location>
        <begin position="140"/>
        <end position="179"/>
    </location>
</feature>
<dbReference type="Gene3D" id="2.30.29.30">
    <property type="entry name" value="Pleckstrin-homology domain (PH domain)/Phosphotyrosine-binding domain (PTB)"/>
    <property type="match status" value="1"/>
</dbReference>
<organism evidence="6">
    <name type="scientific">Alexandrium monilatum</name>
    <dbReference type="NCBI Taxonomy" id="311494"/>
    <lineage>
        <taxon>Eukaryota</taxon>
        <taxon>Sar</taxon>
        <taxon>Alveolata</taxon>
        <taxon>Dinophyceae</taxon>
        <taxon>Gonyaulacales</taxon>
        <taxon>Pyrocystaceae</taxon>
        <taxon>Alexandrium</taxon>
    </lineage>
</organism>
<comment type="subcellular location">
    <subcellularLocation>
        <location evidence="1">Cytoplasm</location>
    </subcellularLocation>
</comment>
<accession>A0A7S4QDF1</accession>
<dbReference type="GO" id="GO:0003729">
    <property type="term" value="F:mRNA binding"/>
    <property type="evidence" value="ECO:0007669"/>
    <property type="project" value="TreeGrafter"/>
</dbReference>
<dbReference type="PANTHER" id="PTHR16290:SF0">
    <property type="entry name" value="DECAPPING PROTEIN 1, ISOFORM A"/>
    <property type="match status" value="1"/>
</dbReference>
<dbReference type="GO" id="GO:0006397">
    <property type="term" value="P:mRNA processing"/>
    <property type="evidence" value="ECO:0007669"/>
    <property type="project" value="UniProtKB-KW"/>
</dbReference>
<keyword evidence="3" id="KW-0963">Cytoplasm</keyword>
<dbReference type="PANTHER" id="PTHR16290">
    <property type="entry name" value="TRANSCRIPTION FACTOR SMIF DECAPPING ENZYME DCP1"/>
    <property type="match status" value="1"/>
</dbReference>
<evidence type="ECO:0000256" key="5">
    <source>
        <dbReference type="SAM" id="MobiDB-lite"/>
    </source>
</evidence>
<evidence type="ECO:0000256" key="3">
    <source>
        <dbReference type="ARBA" id="ARBA00022490"/>
    </source>
</evidence>
<gene>
    <name evidence="6" type="ORF">AMON00008_LOCUS18647</name>
</gene>
<protein>
    <submittedName>
        <fullName evidence="6">Uncharacterized protein</fullName>
    </submittedName>
</protein>
<dbReference type="GO" id="GO:0000290">
    <property type="term" value="P:deadenylation-dependent decapping of nuclear-transcribed mRNA"/>
    <property type="evidence" value="ECO:0007669"/>
    <property type="project" value="InterPro"/>
</dbReference>
<dbReference type="Pfam" id="PF06058">
    <property type="entry name" value="DCP1"/>
    <property type="match status" value="1"/>
</dbReference>
<reference evidence="6" key="1">
    <citation type="submission" date="2021-01" db="EMBL/GenBank/DDBJ databases">
        <authorList>
            <person name="Corre E."/>
            <person name="Pelletier E."/>
            <person name="Niang G."/>
            <person name="Scheremetjew M."/>
            <person name="Finn R."/>
            <person name="Kale V."/>
            <person name="Holt S."/>
            <person name="Cochrane G."/>
            <person name="Meng A."/>
            <person name="Brown T."/>
            <person name="Cohen L."/>
        </authorList>
    </citation>
    <scope>NUCLEOTIDE SEQUENCE</scope>
    <source>
        <strain evidence="6">CCMP3105</strain>
    </source>
</reference>
<keyword evidence="4" id="KW-0507">mRNA processing</keyword>
<proteinExistence type="inferred from homology"/>
<dbReference type="InterPro" id="IPR011993">
    <property type="entry name" value="PH-like_dom_sf"/>
</dbReference>